<protein>
    <submittedName>
        <fullName evidence="1">Uncharacterized protein</fullName>
    </submittedName>
</protein>
<accession>A0A0A9EBZ2</accession>
<sequence length="84" mass="9588">MTTTPEYQCTTKPSLSVLQNCWCLLGRRYIKASRRHHGNQKKASISAQLIRIPANKYLNMYPSFCSKRQANTNSPLLVKLYAAI</sequence>
<dbReference type="AlphaFoldDB" id="A0A0A9EBZ2"/>
<organism evidence="1">
    <name type="scientific">Arundo donax</name>
    <name type="common">Giant reed</name>
    <name type="synonym">Donax arundinaceus</name>
    <dbReference type="NCBI Taxonomy" id="35708"/>
    <lineage>
        <taxon>Eukaryota</taxon>
        <taxon>Viridiplantae</taxon>
        <taxon>Streptophyta</taxon>
        <taxon>Embryophyta</taxon>
        <taxon>Tracheophyta</taxon>
        <taxon>Spermatophyta</taxon>
        <taxon>Magnoliopsida</taxon>
        <taxon>Liliopsida</taxon>
        <taxon>Poales</taxon>
        <taxon>Poaceae</taxon>
        <taxon>PACMAD clade</taxon>
        <taxon>Arundinoideae</taxon>
        <taxon>Arundineae</taxon>
        <taxon>Arundo</taxon>
    </lineage>
</organism>
<reference evidence="1" key="1">
    <citation type="submission" date="2014-09" db="EMBL/GenBank/DDBJ databases">
        <authorList>
            <person name="Magalhaes I.L.F."/>
            <person name="Oliveira U."/>
            <person name="Santos F.R."/>
            <person name="Vidigal T.H.D.A."/>
            <person name="Brescovit A.D."/>
            <person name="Santos A.J."/>
        </authorList>
    </citation>
    <scope>NUCLEOTIDE SEQUENCE</scope>
    <source>
        <tissue evidence="1">Shoot tissue taken approximately 20 cm above the soil surface</tissue>
    </source>
</reference>
<dbReference type="EMBL" id="GBRH01201347">
    <property type="protein sequence ID" value="JAD96548.1"/>
    <property type="molecule type" value="Transcribed_RNA"/>
</dbReference>
<name>A0A0A9EBZ2_ARUDO</name>
<evidence type="ECO:0000313" key="1">
    <source>
        <dbReference type="EMBL" id="JAD96548.1"/>
    </source>
</evidence>
<reference evidence="1" key="2">
    <citation type="journal article" date="2015" name="Data Brief">
        <title>Shoot transcriptome of the giant reed, Arundo donax.</title>
        <authorList>
            <person name="Barrero R.A."/>
            <person name="Guerrero F.D."/>
            <person name="Moolhuijzen P."/>
            <person name="Goolsby J.A."/>
            <person name="Tidwell J."/>
            <person name="Bellgard S.E."/>
            <person name="Bellgard M.I."/>
        </authorList>
    </citation>
    <scope>NUCLEOTIDE SEQUENCE</scope>
    <source>
        <tissue evidence="1">Shoot tissue taken approximately 20 cm above the soil surface</tissue>
    </source>
</reference>
<proteinExistence type="predicted"/>